<accession>A0A1F5C9F7</accession>
<reference evidence="4 5" key="1">
    <citation type="journal article" date="2016" name="Nat. Commun.">
        <title>Thousands of microbial genomes shed light on interconnected biogeochemical processes in an aquifer system.</title>
        <authorList>
            <person name="Anantharaman K."/>
            <person name="Brown C.T."/>
            <person name="Hug L.A."/>
            <person name="Sharon I."/>
            <person name="Castelle C.J."/>
            <person name="Probst A.J."/>
            <person name="Thomas B.C."/>
            <person name="Singh A."/>
            <person name="Wilkins M.J."/>
            <person name="Karaoz U."/>
            <person name="Brodie E.L."/>
            <person name="Williams K.H."/>
            <person name="Hubbard S.S."/>
            <person name="Banfield J.F."/>
        </authorList>
    </citation>
    <scope>NUCLEOTIDE SEQUENCE [LARGE SCALE GENOMIC DNA]</scope>
</reference>
<keyword evidence="1" id="KW-0226">DNA condensation</keyword>
<evidence type="ECO:0000256" key="3">
    <source>
        <dbReference type="RuleBase" id="RU003939"/>
    </source>
</evidence>
<evidence type="ECO:0000256" key="1">
    <source>
        <dbReference type="ARBA" id="ARBA00023067"/>
    </source>
</evidence>
<dbReference type="InterPro" id="IPR010992">
    <property type="entry name" value="IHF-like_DNA-bd_dom_sf"/>
</dbReference>
<comment type="caution">
    <text evidence="4">The sequence shown here is derived from an EMBL/GenBank/DDBJ whole genome shotgun (WGS) entry which is preliminary data.</text>
</comment>
<dbReference type="PRINTS" id="PR01727">
    <property type="entry name" value="DNABINDINGHU"/>
</dbReference>
<dbReference type="AlphaFoldDB" id="A0A1F5C9F7"/>
<dbReference type="GO" id="GO:0003677">
    <property type="term" value="F:DNA binding"/>
    <property type="evidence" value="ECO:0007669"/>
    <property type="project" value="UniProtKB-KW"/>
</dbReference>
<name>A0A1F5C9F7_9BACT</name>
<evidence type="ECO:0000313" key="5">
    <source>
        <dbReference type="Proteomes" id="UP000177947"/>
    </source>
</evidence>
<dbReference type="SUPFAM" id="SSF47729">
    <property type="entry name" value="IHF-like DNA-binding proteins"/>
    <property type="match status" value="1"/>
</dbReference>
<comment type="similarity">
    <text evidence="3">Belongs to the bacterial histone-like protein family.</text>
</comment>
<gene>
    <name evidence="4" type="ORF">A2907_02365</name>
</gene>
<dbReference type="GO" id="GO:0030527">
    <property type="term" value="F:structural constituent of chromatin"/>
    <property type="evidence" value="ECO:0007669"/>
    <property type="project" value="InterPro"/>
</dbReference>
<dbReference type="InterPro" id="IPR000119">
    <property type="entry name" value="Hist_DNA-bd"/>
</dbReference>
<keyword evidence="2 4" id="KW-0238">DNA-binding</keyword>
<dbReference type="CDD" id="cd13831">
    <property type="entry name" value="HU"/>
    <property type="match status" value="1"/>
</dbReference>
<dbReference type="Proteomes" id="UP000177947">
    <property type="component" value="Unassembled WGS sequence"/>
</dbReference>
<proteinExistence type="inferred from homology"/>
<protein>
    <submittedName>
        <fullName evidence="4">DNA-binding protein</fullName>
    </submittedName>
</protein>
<evidence type="ECO:0000256" key="2">
    <source>
        <dbReference type="ARBA" id="ARBA00023125"/>
    </source>
</evidence>
<evidence type="ECO:0000313" key="4">
    <source>
        <dbReference type="EMBL" id="OGD39491.1"/>
    </source>
</evidence>
<sequence>MNKDQLVEAVLNKIGASEYSKKHAQDAVEAVFDTITGALSKGDEVAVAGFGAFKTSKRAARQGVNPRTGEKISIAATTVPKFKAGKALKEAVK</sequence>
<dbReference type="GO" id="GO:0030261">
    <property type="term" value="P:chromosome condensation"/>
    <property type="evidence" value="ECO:0007669"/>
    <property type="project" value="UniProtKB-KW"/>
</dbReference>
<dbReference type="EMBL" id="MEYQ01000005">
    <property type="protein sequence ID" value="OGD39491.1"/>
    <property type="molecule type" value="Genomic_DNA"/>
</dbReference>
<dbReference type="PANTHER" id="PTHR33175">
    <property type="entry name" value="DNA-BINDING PROTEIN HU"/>
    <property type="match status" value="1"/>
</dbReference>
<dbReference type="GO" id="GO:0005829">
    <property type="term" value="C:cytosol"/>
    <property type="evidence" value="ECO:0007669"/>
    <property type="project" value="TreeGrafter"/>
</dbReference>
<organism evidence="4 5">
    <name type="scientific">Candidatus Azambacteria bacterium RIFCSPLOWO2_01_FULL_37_9</name>
    <dbReference type="NCBI Taxonomy" id="1797297"/>
    <lineage>
        <taxon>Bacteria</taxon>
        <taxon>Candidatus Azamiibacteriota</taxon>
    </lineage>
</organism>
<dbReference type="Gene3D" id="4.10.520.10">
    <property type="entry name" value="IHF-like DNA-binding proteins"/>
    <property type="match status" value="1"/>
</dbReference>
<dbReference type="PROSITE" id="PS00045">
    <property type="entry name" value="HISTONE_LIKE"/>
    <property type="match status" value="1"/>
</dbReference>
<dbReference type="InterPro" id="IPR020816">
    <property type="entry name" value="Histone-like_DNA-bd_CS"/>
</dbReference>
<dbReference type="Pfam" id="PF00216">
    <property type="entry name" value="Bac_DNA_binding"/>
    <property type="match status" value="1"/>
</dbReference>
<dbReference type="SMART" id="SM00411">
    <property type="entry name" value="BHL"/>
    <property type="match status" value="1"/>
</dbReference>
<dbReference type="PANTHER" id="PTHR33175:SF3">
    <property type="entry name" value="DNA-BINDING PROTEIN HU-BETA"/>
    <property type="match status" value="1"/>
</dbReference>